<sequence>MKTVVEYTGNIINHGKKRQLLNEYKHQGIECLYMMGSSVGITDATQNGNIAKFINHSCDPNCSIQEFSTYGSRVFIVARRKIQQYEEITIDYRLSFCGTLTECHCESKSCRGYLENPGSKLVKEMLKKKKADELRIAEQDIMVFEKLGFTTPIIDETHTSAMTFEGSFSEDIALSNNAIDYDQLNELNAGFEEQTETPGTRRSITPLPPCSTCGKTGFDTYRWHEKKRYCNKHFFQIPSFFPFFLNFMSCLNVVIARFAESTKPTPSER</sequence>
<name>A0AC34G354_9BILA</name>
<evidence type="ECO:0000313" key="2">
    <source>
        <dbReference type="WBParaSite" id="ES5_v2.g24104.t1"/>
    </source>
</evidence>
<protein>
    <submittedName>
        <fullName evidence="2">SET domain-containing protein</fullName>
    </submittedName>
</protein>
<dbReference type="Proteomes" id="UP000887579">
    <property type="component" value="Unplaced"/>
</dbReference>
<evidence type="ECO:0000313" key="1">
    <source>
        <dbReference type="Proteomes" id="UP000887579"/>
    </source>
</evidence>
<proteinExistence type="predicted"/>
<dbReference type="WBParaSite" id="ES5_v2.g24104.t1">
    <property type="protein sequence ID" value="ES5_v2.g24104.t1"/>
    <property type="gene ID" value="ES5_v2.g24104"/>
</dbReference>
<reference evidence="2" key="1">
    <citation type="submission" date="2022-11" db="UniProtKB">
        <authorList>
            <consortium name="WormBaseParasite"/>
        </authorList>
    </citation>
    <scope>IDENTIFICATION</scope>
</reference>
<accession>A0AC34G354</accession>
<organism evidence="1 2">
    <name type="scientific">Panagrolaimus sp. ES5</name>
    <dbReference type="NCBI Taxonomy" id="591445"/>
    <lineage>
        <taxon>Eukaryota</taxon>
        <taxon>Metazoa</taxon>
        <taxon>Ecdysozoa</taxon>
        <taxon>Nematoda</taxon>
        <taxon>Chromadorea</taxon>
        <taxon>Rhabditida</taxon>
        <taxon>Tylenchina</taxon>
        <taxon>Panagrolaimomorpha</taxon>
        <taxon>Panagrolaimoidea</taxon>
        <taxon>Panagrolaimidae</taxon>
        <taxon>Panagrolaimus</taxon>
    </lineage>
</organism>